<sequence>VVAGGRLGDAFGSFRVFGVGMTLFTAASTVCGLAPAADLLVVARLLQGAGTALMVPQVYRAAQTLFRGERERRTVFAVIGAAMGVGAVSGQLVGGWVLAADVAGLGWRAVFLVNVPVGVAALALLPWVSGVSGADRHPAPSAAAPLGVRRRADLDLVGTAVAVAVLGLCTVPLAVGRELGYPWWCRLCLVAALPLGAAFLRYERRVERRGRTPMLPPRLLRSAGFRRGMALLALINSGVTSFLLVLGLLLQEGLEWGPLRTGAGLLPAAGSFALASLLAPGLARLTSDRRLLCLAAAVACAGYAMCAVSAWCGALPWLMTALGVAGGGMGCFLAPALAMTLRTVAPADSGAASGVIASVQQLGAALGVCVFGAVFFTLTGAGVSQLRAFACTTCAIAPTVLAGGVLAVLWPGASCGASDLPGRAHGHGHGTTVPADGGP</sequence>
<dbReference type="RefSeq" id="WP_209242134.1">
    <property type="nucleotide sequence ID" value="NZ_JADKMA010000157.1"/>
</dbReference>
<gene>
    <name evidence="8" type="ORF">ITI46_25415</name>
</gene>
<feature type="transmembrane region" description="Helical" evidence="6">
    <location>
        <begin position="262"/>
        <end position="279"/>
    </location>
</feature>
<dbReference type="EMBL" id="JADKMA010000157">
    <property type="protein sequence ID" value="MBO8194967.1"/>
    <property type="molecule type" value="Genomic_DNA"/>
</dbReference>
<keyword evidence="2 6" id="KW-0812">Transmembrane</keyword>
<dbReference type="PANTHER" id="PTHR42718:SF39">
    <property type="entry name" value="ACTINORHODIN TRANSPORTER-RELATED"/>
    <property type="match status" value="1"/>
</dbReference>
<proteinExistence type="predicted"/>
<dbReference type="PANTHER" id="PTHR42718">
    <property type="entry name" value="MAJOR FACILITATOR SUPERFAMILY MULTIDRUG TRANSPORTER MFSC"/>
    <property type="match status" value="1"/>
</dbReference>
<evidence type="ECO:0000259" key="7">
    <source>
        <dbReference type="PROSITE" id="PS50850"/>
    </source>
</evidence>
<evidence type="ECO:0000256" key="5">
    <source>
        <dbReference type="ARBA" id="ARBA00023251"/>
    </source>
</evidence>
<organism evidence="8 9">
    <name type="scientific">Streptomyces oryzae</name>
    <dbReference type="NCBI Taxonomy" id="1434886"/>
    <lineage>
        <taxon>Bacteria</taxon>
        <taxon>Bacillati</taxon>
        <taxon>Actinomycetota</taxon>
        <taxon>Actinomycetes</taxon>
        <taxon>Kitasatosporales</taxon>
        <taxon>Streptomycetaceae</taxon>
        <taxon>Streptomyces</taxon>
    </lineage>
</organism>
<feature type="transmembrane region" description="Helical" evidence="6">
    <location>
        <begin position="362"/>
        <end position="381"/>
    </location>
</feature>
<evidence type="ECO:0000256" key="1">
    <source>
        <dbReference type="ARBA" id="ARBA00004651"/>
    </source>
</evidence>
<keyword evidence="4 6" id="KW-0472">Membrane</keyword>
<evidence type="ECO:0000313" key="8">
    <source>
        <dbReference type="EMBL" id="MBO8194967.1"/>
    </source>
</evidence>
<keyword evidence="5" id="KW-0046">Antibiotic resistance</keyword>
<feature type="transmembrane region" description="Helical" evidence="6">
    <location>
        <begin position="105"/>
        <end position="128"/>
    </location>
</feature>
<feature type="domain" description="Major facilitator superfamily (MFS) profile" evidence="7">
    <location>
        <begin position="1"/>
        <end position="415"/>
    </location>
</feature>
<dbReference type="Gene3D" id="1.20.1250.20">
    <property type="entry name" value="MFS general substrate transporter like domains"/>
    <property type="match status" value="2"/>
</dbReference>
<name>A0ABS3XHT1_9ACTN</name>
<feature type="transmembrane region" description="Helical" evidence="6">
    <location>
        <begin position="74"/>
        <end position="99"/>
    </location>
</feature>
<evidence type="ECO:0000256" key="6">
    <source>
        <dbReference type="SAM" id="Phobius"/>
    </source>
</evidence>
<dbReference type="PROSITE" id="PS50850">
    <property type="entry name" value="MFS"/>
    <property type="match status" value="1"/>
</dbReference>
<dbReference type="InterPro" id="IPR020846">
    <property type="entry name" value="MFS_dom"/>
</dbReference>
<reference evidence="8 9" key="1">
    <citation type="submission" date="2020-11" db="EMBL/GenBank/DDBJ databases">
        <title>Streptomyces spirodelae sp. nov., isolated from duckweed.</title>
        <authorList>
            <person name="Saimee Y."/>
            <person name="Duangmal K."/>
        </authorList>
    </citation>
    <scope>NUCLEOTIDE SEQUENCE [LARGE SCALE GENOMIC DNA]</scope>
    <source>
        <strain evidence="8 9">S16-07</strain>
    </source>
</reference>
<feature type="transmembrane region" description="Helical" evidence="6">
    <location>
        <begin position="181"/>
        <end position="202"/>
    </location>
</feature>
<protein>
    <submittedName>
        <fullName evidence="8">MFS transporter</fullName>
    </submittedName>
</protein>
<feature type="transmembrane region" description="Helical" evidence="6">
    <location>
        <begin position="317"/>
        <end position="341"/>
    </location>
</feature>
<dbReference type="SUPFAM" id="SSF103473">
    <property type="entry name" value="MFS general substrate transporter"/>
    <property type="match status" value="1"/>
</dbReference>
<evidence type="ECO:0000256" key="2">
    <source>
        <dbReference type="ARBA" id="ARBA00022692"/>
    </source>
</evidence>
<comment type="caution">
    <text evidence="8">The sequence shown here is derived from an EMBL/GenBank/DDBJ whole genome shotgun (WGS) entry which is preliminary data.</text>
</comment>
<dbReference type="Pfam" id="PF07690">
    <property type="entry name" value="MFS_1"/>
    <property type="match status" value="1"/>
</dbReference>
<dbReference type="InterPro" id="IPR036259">
    <property type="entry name" value="MFS_trans_sf"/>
</dbReference>
<feature type="transmembrane region" description="Helical" evidence="6">
    <location>
        <begin position="16"/>
        <end position="35"/>
    </location>
</feature>
<evidence type="ECO:0000313" key="9">
    <source>
        <dbReference type="Proteomes" id="UP001519064"/>
    </source>
</evidence>
<dbReference type="Proteomes" id="UP001519064">
    <property type="component" value="Unassembled WGS sequence"/>
</dbReference>
<evidence type="ECO:0000256" key="3">
    <source>
        <dbReference type="ARBA" id="ARBA00022989"/>
    </source>
</evidence>
<comment type="subcellular location">
    <subcellularLocation>
        <location evidence="1">Cell membrane</location>
        <topology evidence="1">Multi-pass membrane protein</topology>
    </subcellularLocation>
</comment>
<keyword evidence="9" id="KW-1185">Reference proteome</keyword>
<accession>A0ABS3XHT1</accession>
<feature type="transmembrane region" description="Helical" evidence="6">
    <location>
        <begin position="387"/>
        <end position="410"/>
    </location>
</feature>
<dbReference type="InterPro" id="IPR011701">
    <property type="entry name" value="MFS"/>
</dbReference>
<feature type="transmembrane region" description="Helical" evidence="6">
    <location>
        <begin position="156"/>
        <end position="175"/>
    </location>
</feature>
<feature type="non-terminal residue" evidence="8">
    <location>
        <position position="1"/>
    </location>
</feature>
<feature type="transmembrane region" description="Helical" evidence="6">
    <location>
        <begin position="291"/>
        <end position="311"/>
    </location>
</feature>
<keyword evidence="3 6" id="KW-1133">Transmembrane helix</keyword>
<feature type="transmembrane region" description="Helical" evidence="6">
    <location>
        <begin position="228"/>
        <end position="250"/>
    </location>
</feature>
<evidence type="ECO:0000256" key="4">
    <source>
        <dbReference type="ARBA" id="ARBA00023136"/>
    </source>
</evidence>